<evidence type="ECO:0000256" key="1">
    <source>
        <dbReference type="ARBA" id="ARBA00008645"/>
    </source>
</evidence>
<dbReference type="AlphaFoldDB" id="A0A5M3WSA8"/>
<keyword evidence="4" id="KW-1185">Reference proteome</keyword>
<comment type="similarity">
    <text evidence="1">Belongs to the AB hydrolase superfamily.</text>
</comment>
<reference evidence="3 4" key="1">
    <citation type="submission" date="2019-10" db="EMBL/GenBank/DDBJ databases">
        <title>Whole genome shotgun sequence of Acrocarpospora macrocephala NBRC 16266.</title>
        <authorList>
            <person name="Ichikawa N."/>
            <person name="Kimura A."/>
            <person name="Kitahashi Y."/>
            <person name="Komaki H."/>
            <person name="Oguchi A."/>
        </authorList>
    </citation>
    <scope>NUCLEOTIDE SEQUENCE [LARGE SCALE GENOMIC DNA]</scope>
    <source>
        <strain evidence="3 4">NBRC 16266</strain>
    </source>
</reference>
<keyword evidence="2" id="KW-0378">Hydrolase</keyword>
<name>A0A5M3WSA8_9ACTN</name>
<dbReference type="SUPFAM" id="SSF53474">
    <property type="entry name" value="alpha/beta-Hydrolases"/>
    <property type="match status" value="1"/>
</dbReference>
<dbReference type="OrthoDB" id="8587800at2"/>
<dbReference type="GO" id="GO:0016787">
    <property type="term" value="F:hydrolase activity"/>
    <property type="evidence" value="ECO:0007669"/>
    <property type="project" value="UniProtKB-KW"/>
</dbReference>
<dbReference type="InterPro" id="IPR050261">
    <property type="entry name" value="FrsA_esterase"/>
</dbReference>
<dbReference type="PANTHER" id="PTHR22946:SF12">
    <property type="entry name" value="CONIDIAL PIGMENT BIOSYNTHESIS PROTEIN AYG1 (AFU_ORTHOLOGUE AFUA_2G17550)"/>
    <property type="match status" value="1"/>
</dbReference>
<dbReference type="PANTHER" id="PTHR22946">
    <property type="entry name" value="DIENELACTONE HYDROLASE DOMAIN-CONTAINING PROTEIN-RELATED"/>
    <property type="match status" value="1"/>
</dbReference>
<protein>
    <recommendedName>
        <fullName evidence="5">Alpha/beta hydrolase</fullName>
    </recommendedName>
</protein>
<dbReference type="InterPro" id="IPR010520">
    <property type="entry name" value="FrsA-like"/>
</dbReference>
<sequence length="389" mass="42425">MGMNDVATVTGPESQTLKGARTWLRRHLDAARHPMGLIDKEAAARAIDELTDIDPASWSGTWLRGASTFVTAAEAAEARGDRSAARDAWWQAYQFAFLGRYPVPNHPAKAAAYDKARAYFLRAVALDDPPVKRVEVPFHGRPGEGRSVAFYVANPEGVANPPVLITWAGIDSWKEETLVSCKRYLQRGIATVLIDMPGVGEAPVPAGKDAERLWDPIFNWIAGSELDDSRVAVMGGSFGGYWATKLAYTHRDRLVAAVNWGGGIHLTFQRTWQEQSRNASSYLMDLMAARARIFGGSTFEDYVARCPELSLLDQGLLDGPSCPLLLVNGKDDLQNASADITLALEYGDPKTARLYPGGHMGADMKTIQDVIAQWLSGYLFPSAAEGNQP</sequence>
<dbReference type="Proteomes" id="UP000331127">
    <property type="component" value="Unassembled WGS sequence"/>
</dbReference>
<dbReference type="Gene3D" id="3.40.50.1820">
    <property type="entry name" value="alpha/beta hydrolase"/>
    <property type="match status" value="1"/>
</dbReference>
<dbReference type="Pfam" id="PF06500">
    <property type="entry name" value="FrsA-like"/>
    <property type="match status" value="1"/>
</dbReference>
<comment type="caution">
    <text evidence="3">The sequence shown here is derived from an EMBL/GenBank/DDBJ whole genome shotgun (WGS) entry which is preliminary data.</text>
</comment>
<dbReference type="InterPro" id="IPR029058">
    <property type="entry name" value="AB_hydrolase_fold"/>
</dbReference>
<accession>A0A5M3WSA8</accession>
<proteinExistence type="inferred from homology"/>
<evidence type="ECO:0008006" key="5">
    <source>
        <dbReference type="Google" id="ProtNLM"/>
    </source>
</evidence>
<dbReference type="RefSeq" id="WP_155354630.1">
    <property type="nucleotide sequence ID" value="NZ_BAAAHL010000065.1"/>
</dbReference>
<evidence type="ECO:0000313" key="3">
    <source>
        <dbReference type="EMBL" id="GES09068.1"/>
    </source>
</evidence>
<organism evidence="3 4">
    <name type="scientific">Acrocarpospora macrocephala</name>
    <dbReference type="NCBI Taxonomy" id="150177"/>
    <lineage>
        <taxon>Bacteria</taxon>
        <taxon>Bacillati</taxon>
        <taxon>Actinomycetota</taxon>
        <taxon>Actinomycetes</taxon>
        <taxon>Streptosporangiales</taxon>
        <taxon>Streptosporangiaceae</taxon>
        <taxon>Acrocarpospora</taxon>
    </lineage>
</organism>
<evidence type="ECO:0000313" key="4">
    <source>
        <dbReference type="Proteomes" id="UP000331127"/>
    </source>
</evidence>
<evidence type="ECO:0000256" key="2">
    <source>
        <dbReference type="ARBA" id="ARBA00022801"/>
    </source>
</evidence>
<dbReference type="EMBL" id="BLAE01000013">
    <property type="protein sequence ID" value="GES09068.1"/>
    <property type="molecule type" value="Genomic_DNA"/>
</dbReference>
<gene>
    <name evidence="3" type="ORF">Amac_026640</name>
</gene>